<dbReference type="Gene3D" id="1.10.357.10">
    <property type="entry name" value="Tetracycline Repressor, domain 2"/>
    <property type="match status" value="1"/>
</dbReference>
<protein>
    <submittedName>
        <fullName evidence="4">Transcription regulator, TetR family</fullName>
    </submittedName>
</protein>
<dbReference type="PANTHER" id="PTHR43479">
    <property type="entry name" value="ACREF/ENVCD OPERON REPRESSOR-RELATED"/>
    <property type="match status" value="1"/>
</dbReference>
<proteinExistence type="predicted"/>
<dbReference type="eggNOG" id="COG1309">
    <property type="taxonomic scope" value="Bacteria"/>
</dbReference>
<dbReference type="OrthoDB" id="9810250at2"/>
<sequence>MVREMNAAAQDPRVQRTKQQLRQALVTLLKTETPKTISIQTVTKLAGITRGTFYLHYDDKQDFMQATIQDLIDDFYQKVTVSQTTKPTCDQVNLQALFEYVEQKQQTFKVFHQNEATLAFKDRLTQEMRQLLQTYIEVQFKEASQADQIEMSITADYLAGASLVLVFKWIEDGLVYSPRYMAKILYQLVQMPNVHFDLAQFFIETQESID</sequence>
<dbReference type="InterPro" id="IPR039532">
    <property type="entry name" value="TetR_C_Firmicutes"/>
</dbReference>
<evidence type="ECO:0000259" key="3">
    <source>
        <dbReference type="PROSITE" id="PS50977"/>
    </source>
</evidence>
<dbReference type="PANTHER" id="PTHR43479:SF7">
    <property type="entry name" value="TETR-FAMILY TRANSCRIPTIONAL REGULATOR"/>
    <property type="match status" value="1"/>
</dbReference>
<accession>A0A0R1RWT4</accession>
<dbReference type="InterPro" id="IPR001647">
    <property type="entry name" value="HTH_TetR"/>
</dbReference>
<dbReference type="EMBL" id="AZEX01000018">
    <property type="protein sequence ID" value="KRL61516.1"/>
    <property type="molecule type" value="Genomic_DNA"/>
</dbReference>
<feature type="DNA-binding region" description="H-T-H motif" evidence="2">
    <location>
        <begin position="38"/>
        <end position="57"/>
    </location>
</feature>
<dbReference type="RefSeq" id="WP_025082472.1">
    <property type="nucleotide sequence ID" value="NZ_AZEX01000018.1"/>
</dbReference>
<dbReference type="PATRIC" id="fig|1423747.3.peg.748"/>
<organism evidence="4 5">
    <name type="scientific">Latilactobacillus fuchuensis DSM 14340 = JCM 11249</name>
    <dbReference type="NCBI Taxonomy" id="1423747"/>
    <lineage>
        <taxon>Bacteria</taxon>
        <taxon>Bacillati</taxon>
        <taxon>Bacillota</taxon>
        <taxon>Bacilli</taxon>
        <taxon>Lactobacillales</taxon>
        <taxon>Lactobacillaceae</taxon>
        <taxon>Latilactobacillus</taxon>
    </lineage>
</organism>
<dbReference type="InterPro" id="IPR050624">
    <property type="entry name" value="HTH-type_Tx_Regulator"/>
</dbReference>
<dbReference type="AlphaFoldDB" id="A0A0R1RWT4"/>
<evidence type="ECO:0000256" key="2">
    <source>
        <dbReference type="PROSITE-ProRule" id="PRU00335"/>
    </source>
</evidence>
<dbReference type="PROSITE" id="PS50977">
    <property type="entry name" value="HTH_TETR_2"/>
    <property type="match status" value="1"/>
</dbReference>
<evidence type="ECO:0000313" key="4">
    <source>
        <dbReference type="EMBL" id="KRL61516.1"/>
    </source>
</evidence>
<comment type="caution">
    <text evidence="4">The sequence shown here is derived from an EMBL/GenBank/DDBJ whole genome shotgun (WGS) entry which is preliminary data.</text>
</comment>
<dbReference type="Proteomes" id="UP000051264">
    <property type="component" value="Unassembled WGS sequence"/>
</dbReference>
<name>A0A0R1RWT4_9LACO</name>
<dbReference type="GO" id="GO:0003677">
    <property type="term" value="F:DNA binding"/>
    <property type="evidence" value="ECO:0007669"/>
    <property type="project" value="UniProtKB-UniRule"/>
</dbReference>
<feature type="domain" description="HTH tetR-type" evidence="3">
    <location>
        <begin position="15"/>
        <end position="75"/>
    </location>
</feature>
<dbReference type="Pfam" id="PF14278">
    <property type="entry name" value="TetR_C_8"/>
    <property type="match status" value="1"/>
</dbReference>
<evidence type="ECO:0000256" key="1">
    <source>
        <dbReference type="ARBA" id="ARBA00023125"/>
    </source>
</evidence>
<evidence type="ECO:0000313" key="5">
    <source>
        <dbReference type="Proteomes" id="UP000051264"/>
    </source>
</evidence>
<reference evidence="4 5" key="1">
    <citation type="journal article" date="2015" name="Genome Announc.">
        <title>Expanding the biotechnology potential of lactobacilli through comparative genomics of 213 strains and associated genera.</title>
        <authorList>
            <person name="Sun Z."/>
            <person name="Harris H.M."/>
            <person name="McCann A."/>
            <person name="Guo C."/>
            <person name="Argimon S."/>
            <person name="Zhang W."/>
            <person name="Yang X."/>
            <person name="Jeffery I.B."/>
            <person name="Cooney J.C."/>
            <person name="Kagawa T.F."/>
            <person name="Liu W."/>
            <person name="Song Y."/>
            <person name="Salvetti E."/>
            <person name="Wrobel A."/>
            <person name="Rasinkangas P."/>
            <person name="Parkhill J."/>
            <person name="Rea M.C."/>
            <person name="O'Sullivan O."/>
            <person name="Ritari J."/>
            <person name="Douillard F.P."/>
            <person name="Paul Ross R."/>
            <person name="Yang R."/>
            <person name="Briner A.E."/>
            <person name="Felis G.E."/>
            <person name="de Vos W.M."/>
            <person name="Barrangou R."/>
            <person name="Klaenhammer T.R."/>
            <person name="Caufield P.W."/>
            <person name="Cui Y."/>
            <person name="Zhang H."/>
            <person name="O'Toole P.W."/>
        </authorList>
    </citation>
    <scope>NUCLEOTIDE SEQUENCE [LARGE SCALE GENOMIC DNA]</scope>
    <source>
        <strain evidence="4 5">DSM 14340</strain>
    </source>
</reference>
<dbReference type="SUPFAM" id="SSF46689">
    <property type="entry name" value="Homeodomain-like"/>
    <property type="match status" value="1"/>
</dbReference>
<dbReference type="InterPro" id="IPR009057">
    <property type="entry name" value="Homeodomain-like_sf"/>
</dbReference>
<gene>
    <name evidence="4" type="ORF">FC69_GL000733</name>
</gene>
<keyword evidence="1 2" id="KW-0238">DNA-binding</keyword>
<dbReference type="STRING" id="1423747.FC69_GL000733"/>